<protein>
    <submittedName>
        <fullName evidence="1">Uncharacterized protein</fullName>
    </submittedName>
</protein>
<organism evidence="1">
    <name type="scientific">Siphoviridae sp. ctD4R19</name>
    <dbReference type="NCBI Taxonomy" id="2823568"/>
    <lineage>
        <taxon>Viruses</taxon>
        <taxon>Duplodnaviria</taxon>
        <taxon>Heunggongvirae</taxon>
        <taxon>Uroviricota</taxon>
        <taxon>Caudoviricetes</taxon>
    </lineage>
</organism>
<sequence length="63" mass="7638">MGQICHHYGWTLDYLLWGVDWRIVQRMLIDSPSYDTEEDKDAKEIKLDEENSEDLMEMLKKFQ</sequence>
<accession>A0A8S5L608</accession>
<dbReference type="EMBL" id="BK014638">
    <property type="protein sequence ID" value="DAD65238.1"/>
    <property type="molecule type" value="Genomic_DNA"/>
</dbReference>
<reference evidence="1" key="1">
    <citation type="journal article" date="2021" name="Proc. Natl. Acad. Sci. U.S.A.">
        <title>A Catalog of Tens of Thousands of Viruses from Human Metagenomes Reveals Hidden Associations with Chronic Diseases.</title>
        <authorList>
            <person name="Tisza M.J."/>
            <person name="Buck C.B."/>
        </authorList>
    </citation>
    <scope>NUCLEOTIDE SEQUENCE</scope>
    <source>
        <strain evidence="1">CtD4R19</strain>
    </source>
</reference>
<evidence type="ECO:0000313" key="1">
    <source>
        <dbReference type="EMBL" id="DAD65238.1"/>
    </source>
</evidence>
<proteinExistence type="predicted"/>
<name>A0A8S5L608_9CAUD</name>